<sequence>MLLCSGLSHKSYGDFCADCFGETNKTHYVSSVKVCSVNAVNQMIQKAHSGSPKPTSLSKNLPRVEVEGRPLYLRSRDPEPHIYSGCPVNVGLFTSPVVGVDFSVPAF</sequence>
<keyword evidence="2" id="KW-1185">Reference proteome</keyword>
<proteinExistence type="predicted"/>
<organism evidence="1 2">
    <name type="scientific">Xenotaenia resolanae</name>
    <dbReference type="NCBI Taxonomy" id="208358"/>
    <lineage>
        <taxon>Eukaryota</taxon>
        <taxon>Metazoa</taxon>
        <taxon>Chordata</taxon>
        <taxon>Craniata</taxon>
        <taxon>Vertebrata</taxon>
        <taxon>Euteleostomi</taxon>
        <taxon>Actinopterygii</taxon>
        <taxon>Neopterygii</taxon>
        <taxon>Teleostei</taxon>
        <taxon>Neoteleostei</taxon>
        <taxon>Acanthomorphata</taxon>
        <taxon>Ovalentaria</taxon>
        <taxon>Atherinomorphae</taxon>
        <taxon>Cyprinodontiformes</taxon>
        <taxon>Goodeidae</taxon>
        <taxon>Xenotaenia</taxon>
    </lineage>
</organism>
<dbReference type="Proteomes" id="UP001444071">
    <property type="component" value="Unassembled WGS sequence"/>
</dbReference>
<reference evidence="1 2" key="1">
    <citation type="submission" date="2021-06" db="EMBL/GenBank/DDBJ databases">
        <authorList>
            <person name="Palmer J.M."/>
        </authorList>
    </citation>
    <scope>NUCLEOTIDE SEQUENCE [LARGE SCALE GENOMIC DNA]</scope>
    <source>
        <strain evidence="1 2">XR_2019</strain>
        <tissue evidence="1">Muscle</tissue>
    </source>
</reference>
<dbReference type="EMBL" id="JAHRIM010044339">
    <property type="protein sequence ID" value="MEQ2268004.1"/>
    <property type="molecule type" value="Genomic_DNA"/>
</dbReference>
<gene>
    <name evidence="1" type="ORF">XENORESO_013731</name>
</gene>
<comment type="caution">
    <text evidence="1">The sequence shown here is derived from an EMBL/GenBank/DDBJ whole genome shotgun (WGS) entry which is preliminary data.</text>
</comment>
<evidence type="ECO:0000313" key="2">
    <source>
        <dbReference type="Proteomes" id="UP001444071"/>
    </source>
</evidence>
<accession>A0ABV0WFY7</accession>
<evidence type="ECO:0000313" key="1">
    <source>
        <dbReference type="EMBL" id="MEQ2268004.1"/>
    </source>
</evidence>
<protein>
    <submittedName>
        <fullName evidence="1">Uncharacterized protein</fullName>
    </submittedName>
</protein>
<name>A0ABV0WFY7_9TELE</name>